<accession>A0A7C1CVJ8</accession>
<gene>
    <name evidence="13" type="primary">dapB</name>
    <name evidence="16" type="ORF">ENN47_05540</name>
</gene>
<dbReference type="EMBL" id="DSBT01000154">
    <property type="protein sequence ID" value="HDP77636.1"/>
    <property type="molecule type" value="Genomic_DNA"/>
</dbReference>
<comment type="catalytic activity">
    <reaction evidence="11 13">
        <text>(S)-2,3,4,5-tetrahydrodipicolinate + NADP(+) + H2O = (2S,4S)-4-hydroxy-2,3,4,5-tetrahydrodipicolinate + NADPH + H(+)</text>
        <dbReference type="Rhea" id="RHEA:35331"/>
        <dbReference type="ChEBI" id="CHEBI:15377"/>
        <dbReference type="ChEBI" id="CHEBI:15378"/>
        <dbReference type="ChEBI" id="CHEBI:16845"/>
        <dbReference type="ChEBI" id="CHEBI:57783"/>
        <dbReference type="ChEBI" id="CHEBI:58349"/>
        <dbReference type="ChEBI" id="CHEBI:67139"/>
        <dbReference type="EC" id="1.17.1.8"/>
    </reaction>
</comment>
<feature type="binding site" evidence="13">
    <location>
        <position position="126"/>
    </location>
    <ligand>
        <name>(S)-2,3,4,5-tetrahydrodipicolinate</name>
        <dbReference type="ChEBI" id="CHEBI:16845"/>
    </ligand>
</feature>
<dbReference type="SUPFAM" id="SSF55347">
    <property type="entry name" value="Glyceraldehyde-3-phosphate dehydrogenase-like, C-terminal domain"/>
    <property type="match status" value="1"/>
</dbReference>
<dbReference type="Pfam" id="PF01113">
    <property type="entry name" value="DapB_N"/>
    <property type="match status" value="1"/>
</dbReference>
<evidence type="ECO:0000256" key="8">
    <source>
        <dbReference type="ARBA" id="ARBA00023154"/>
    </source>
</evidence>
<evidence type="ECO:0000256" key="10">
    <source>
        <dbReference type="ARBA" id="ARBA00038983"/>
    </source>
</evidence>
<dbReference type="InterPro" id="IPR023940">
    <property type="entry name" value="DHDPR_bac"/>
</dbReference>
<feature type="domain" description="Dihydrodipicolinate reductase C-terminal" evidence="15">
    <location>
        <begin position="99"/>
        <end position="210"/>
    </location>
</feature>
<comment type="pathway">
    <text evidence="9 13">Amino-acid biosynthesis; L-lysine biosynthesis via DAP pathway; (S)-tetrahydrodipicolinate from L-aspartate: step 4/4.</text>
</comment>
<keyword evidence="4 13" id="KW-0521">NADP</keyword>
<feature type="active site" description="Proton donor/acceptor" evidence="13">
    <location>
        <position position="125"/>
    </location>
</feature>
<evidence type="ECO:0000256" key="3">
    <source>
        <dbReference type="ARBA" id="ARBA00022605"/>
    </source>
</evidence>
<dbReference type="GO" id="GO:0008839">
    <property type="term" value="F:4-hydroxy-tetrahydrodipicolinate reductase"/>
    <property type="evidence" value="ECO:0007669"/>
    <property type="project" value="UniProtKB-EC"/>
</dbReference>
<dbReference type="PANTHER" id="PTHR20836">
    <property type="entry name" value="DIHYDRODIPICOLINATE REDUCTASE"/>
    <property type="match status" value="1"/>
</dbReference>
<dbReference type="InterPro" id="IPR000846">
    <property type="entry name" value="DapB_N"/>
</dbReference>
<dbReference type="GO" id="GO:0051287">
    <property type="term" value="F:NAD binding"/>
    <property type="evidence" value="ECO:0007669"/>
    <property type="project" value="UniProtKB-UniRule"/>
</dbReference>
<comment type="similarity">
    <text evidence="1 13">Belongs to the DapB family.</text>
</comment>
<keyword evidence="5 13" id="KW-0220">Diaminopimelate biosynthesis</keyword>
<keyword evidence="7 13" id="KW-0520">NAD</keyword>
<evidence type="ECO:0000256" key="5">
    <source>
        <dbReference type="ARBA" id="ARBA00022915"/>
    </source>
</evidence>
<feature type="domain" description="Dihydrodipicolinate reductase N-terminal" evidence="14">
    <location>
        <begin position="1"/>
        <end position="96"/>
    </location>
</feature>
<dbReference type="CDD" id="cd02274">
    <property type="entry name" value="DHDPR_N"/>
    <property type="match status" value="1"/>
</dbReference>
<comment type="subcellular location">
    <subcellularLocation>
        <location evidence="13">Cytoplasm</location>
    </subcellularLocation>
</comment>
<evidence type="ECO:0000256" key="7">
    <source>
        <dbReference type="ARBA" id="ARBA00023027"/>
    </source>
</evidence>
<sequence>MKYGLVGSSGRMGKEIIEVFKEHDLVLEVNDKGIFKHGEPEVIIDFSNREVLKTTIELTDQFGAGLVVGTTALDQSDISDLEKLAEKVPVVQSFNFSIGINLLRMILKEFSTLLKGFEGEIIEVHHSAKKDTPSGTALMLKESTGRDLPIHSVRAGGVPGDHTLFFANDGEVIEITHRAISRKVFAIGALTAAQFCADKEKGFYSFEEVIEWTQRR</sequence>
<organism evidence="16">
    <name type="scientific">Mesotoga infera</name>
    <dbReference type="NCBI Taxonomy" id="1236046"/>
    <lineage>
        <taxon>Bacteria</taxon>
        <taxon>Thermotogati</taxon>
        <taxon>Thermotogota</taxon>
        <taxon>Thermotogae</taxon>
        <taxon>Kosmotogales</taxon>
        <taxon>Kosmotogaceae</taxon>
        <taxon>Mesotoga</taxon>
    </lineage>
</organism>
<dbReference type="InterPro" id="IPR022664">
    <property type="entry name" value="DapB_N_CS"/>
</dbReference>
<dbReference type="GO" id="GO:0050661">
    <property type="term" value="F:NADP binding"/>
    <property type="evidence" value="ECO:0007669"/>
    <property type="project" value="UniProtKB-UniRule"/>
</dbReference>
<evidence type="ECO:0000256" key="4">
    <source>
        <dbReference type="ARBA" id="ARBA00022857"/>
    </source>
</evidence>
<feature type="active site" description="Proton donor" evidence="13">
    <location>
        <position position="129"/>
    </location>
</feature>
<dbReference type="GO" id="GO:0005829">
    <property type="term" value="C:cytosol"/>
    <property type="evidence" value="ECO:0007669"/>
    <property type="project" value="TreeGrafter"/>
</dbReference>
<keyword evidence="2 13" id="KW-0963">Cytoplasm</keyword>
<feature type="binding site" evidence="13">
    <location>
        <begin position="69"/>
        <end position="71"/>
    </location>
    <ligand>
        <name>NAD(+)</name>
        <dbReference type="ChEBI" id="CHEBI:57540"/>
    </ligand>
</feature>
<dbReference type="UniPathway" id="UPA00034">
    <property type="reaction ID" value="UER00018"/>
</dbReference>
<dbReference type="PANTHER" id="PTHR20836:SF0">
    <property type="entry name" value="4-HYDROXY-TETRAHYDRODIPICOLINATE REDUCTASE 1, CHLOROPLASTIC-RELATED"/>
    <property type="match status" value="1"/>
</dbReference>
<comment type="subunit">
    <text evidence="13">Homotetramer.</text>
</comment>
<comment type="caution">
    <text evidence="13">Was originally thought to be a dihydrodipicolinate reductase (DHDPR), catalyzing the conversion of dihydrodipicolinate to tetrahydrodipicolinate. However, it was shown in E.coli that the substrate of the enzymatic reaction is not dihydrodipicolinate (DHDP) but in fact (2S,4S)-4-hydroxy-2,3,4,5-tetrahydrodipicolinic acid (HTPA), the product released by the DapA-catalyzed reaction.</text>
</comment>
<dbReference type="Proteomes" id="UP000886198">
    <property type="component" value="Unassembled WGS sequence"/>
</dbReference>
<dbReference type="Gene3D" id="3.40.50.720">
    <property type="entry name" value="NAD(P)-binding Rossmann-like Domain"/>
    <property type="match status" value="2"/>
</dbReference>
<dbReference type="InterPro" id="IPR022663">
    <property type="entry name" value="DapB_C"/>
</dbReference>
<feature type="binding site" evidence="13">
    <location>
        <position position="31"/>
    </location>
    <ligand>
        <name>NAD(+)</name>
        <dbReference type="ChEBI" id="CHEBI:57540"/>
    </ligand>
</feature>
<dbReference type="SUPFAM" id="SSF51735">
    <property type="entry name" value="NAD(P)-binding Rossmann-fold domains"/>
    <property type="match status" value="1"/>
</dbReference>
<name>A0A7C1CVJ8_9BACT</name>
<feature type="binding site" evidence="13">
    <location>
        <begin position="93"/>
        <end position="96"/>
    </location>
    <ligand>
        <name>NAD(+)</name>
        <dbReference type="ChEBI" id="CHEBI:57540"/>
    </ligand>
</feature>
<evidence type="ECO:0000256" key="11">
    <source>
        <dbReference type="ARBA" id="ARBA00049080"/>
    </source>
</evidence>
<feature type="binding site" evidence="13">
    <location>
        <begin position="135"/>
        <end position="136"/>
    </location>
    <ligand>
        <name>(S)-2,3,4,5-tetrahydrodipicolinate</name>
        <dbReference type="ChEBI" id="CHEBI:16845"/>
    </ligand>
</feature>
<evidence type="ECO:0000256" key="9">
    <source>
        <dbReference type="ARBA" id="ARBA00037922"/>
    </source>
</evidence>
<evidence type="ECO:0000313" key="16">
    <source>
        <dbReference type="EMBL" id="HDP77636.1"/>
    </source>
</evidence>
<dbReference type="EC" id="1.17.1.8" evidence="10 13"/>
<evidence type="ECO:0000256" key="2">
    <source>
        <dbReference type="ARBA" id="ARBA00022490"/>
    </source>
</evidence>
<proteinExistence type="inferred from homology"/>
<dbReference type="PIRSF" id="PIRSF000161">
    <property type="entry name" value="DHPR"/>
    <property type="match status" value="1"/>
</dbReference>
<evidence type="ECO:0000259" key="14">
    <source>
        <dbReference type="Pfam" id="PF01113"/>
    </source>
</evidence>
<dbReference type="HAMAP" id="MF_00102">
    <property type="entry name" value="DapB"/>
    <property type="match status" value="1"/>
</dbReference>
<feature type="binding site" evidence="13">
    <location>
        <begin position="7"/>
        <end position="12"/>
    </location>
    <ligand>
        <name>NAD(+)</name>
        <dbReference type="ChEBI" id="CHEBI:57540"/>
    </ligand>
</feature>
<reference evidence="16" key="1">
    <citation type="journal article" date="2020" name="mSystems">
        <title>Genome- and Community-Level Interaction Insights into Carbon Utilization and Element Cycling Functions of Hydrothermarchaeota in Hydrothermal Sediment.</title>
        <authorList>
            <person name="Zhou Z."/>
            <person name="Liu Y."/>
            <person name="Xu W."/>
            <person name="Pan J."/>
            <person name="Luo Z.H."/>
            <person name="Li M."/>
        </authorList>
    </citation>
    <scope>NUCLEOTIDE SEQUENCE [LARGE SCALE GENOMIC DNA]</scope>
    <source>
        <strain evidence="16">SpSt-1179</strain>
    </source>
</reference>
<dbReference type="PROSITE" id="PS01298">
    <property type="entry name" value="DAPB"/>
    <property type="match status" value="1"/>
</dbReference>
<evidence type="ECO:0000256" key="6">
    <source>
        <dbReference type="ARBA" id="ARBA00023002"/>
    </source>
</evidence>
<evidence type="ECO:0000256" key="13">
    <source>
        <dbReference type="HAMAP-Rule" id="MF_00102"/>
    </source>
</evidence>
<evidence type="ECO:0000259" key="15">
    <source>
        <dbReference type="Pfam" id="PF05173"/>
    </source>
</evidence>
<comment type="catalytic activity">
    <reaction evidence="12 13">
        <text>(S)-2,3,4,5-tetrahydrodipicolinate + NAD(+) + H2O = (2S,4S)-4-hydroxy-2,3,4,5-tetrahydrodipicolinate + NADH + H(+)</text>
        <dbReference type="Rhea" id="RHEA:35323"/>
        <dbReference type="ChEBI" id="CHEBI:15377"/>
        <dbReference type="ChEBI" id="CHEBI:15378"/>
        <dbReference type="ChEBI" id="CHEBI:16845"/>
        <dbReference type="ChEBI" id="CHEBI:57540"/>
        <dbReference type="ChEBI" id="CHEBI:57945"/>
        <dbReference type="ChEBI" id="CHEBI:67139"/>
        <dbReference type="EC" id="1.17.1.8"/>
    </reaction>
</comment>
<dbReference type="InterPro" id="IPR036291">
    <property type="entry name" value="NAD(P)-bd_dom_sf"/>
</dbReference>
<keyword evidence="8 13" id="KW-0457">Lysine biosynthesis</keyword>
<dbReference type="GO" id="GO:0019877">
    <property type="term" value="P:diaminopimelate biosynthetic process"/>
    <property type="evidence" value="ECO:0007669"/>
    <property type="project" value="UniProtKB-UniRule"/>
</dbReference>
<evidence type="ECO:0000256" key="1">
    <source>
        <dbReference type="ARBA" id="ARBA00006642"/>
    </source>
</evidence>
<comment type="function">
    <text evidence="13">Catalyzes the conversion of 4-hydroxy-tetrahydrodipicolinate (HTPA) to tetrahydrodipicolinate.</text>
</comment>
<dbReference type="GO" id="GO:0009089">
    <property type="term" value="P:lysine biosynthetic process via diaminopimelate"/>
    <property type="evidence" value="ECO:0007669"/>
    <property type="project" value="UniProtKB-UniRule"/>
</dbReference>
<dbReference type="AlphaFoldDB" id="A0A7C1CVJ8"/>
<keyword evidence="3 13" id="KW-0028">Amino-acid biosynthesis</keyword>
<comment type="caution">
    <text evidence="16">The sequence shown here is derived from an EMBL/GenBank/DDBJ whole genome shotgun (WGS) entry which is preliminary data.</text>
</comment>
<evidence type="ECO:0000256" key="12">
    <source>
        <dbReference type="ARBA" id="ARBA00049396"/>
    </source>
</evidence>
<dbReference type="Pfam" id="PF05173">
    <property type="entry name" value="DapB_C"/>
    <property type="match status" value="1"/>
</dbReference>
<feature type="binding site" evidence="13">
    <location>
        <position position="32"/>
    </location>
    <ligand>
        <name>NADP(+)</name>
        <dbReference type="ChEBI" id="CHEBI:58349"/>
    </ligand>
</feature>
<protein>
    <recommendedName>
        <fullName evidence="10 13">4-hydroxy-tetrahydrodipicolinate reductase</fullName>
        <shortName evidence="13">HTPA reductase</shortName>
        <ecNumber evidence="10 13">1.17.1.8</ecNumber>
    </recommendedName>
</protein>
<keyword evidence="6 13" id="KW-0560">Oxidoreductase</keyword>
<dbReference type="GO" id="GO:0016726">
    <property type="term" value="F:oxidoreductase activity, acting on CH or CH2 groups, NAD or NADP as acceptor"/>
    <property type="evidence" value="ECO:0007669"/>
    <property type="project" value="UniProtKB-UniRule"/>
</dbReference>